<organism evidence="1">
    <name type="scientific">marine sediment metagenome</name>
    <dbReference type="NCBI Taxonomy" id="412755"/>
    <lineage>
        <taxon>unclassified sequences</taxon>
        <taxon>metagenomes</taxon>
        <taxon>ecological metagenomes</taxon>
    </lineage>
</organism>
<proteinExistence type="predicted"/>
<protein>
    <submittedName>
        <fullName evidence="1">Uncharacterized protein</fullName>
    </submittedName>
</protein>
<dbReference type="AlphaFoldDB" id="X1AL90"/>
<dbReference type="EMBL" id="BART01003249">
    <property type="protein sequence ID" value="GAG73213.1"/>
    <property type="molecule type" value="Genomic_DNA"/>
</dbReference>
<name>X1AL90_9ZZZZ</name>
<gene>
    <name evidence="1" type="ORF">S01H4_09145</name>
</gene>
<feature type="non-terminal residue" evidence="1">
    <location>
        <position position="35"/>
    </location>
</feature>
<reference evidence="1" key="1">
    <citation type="journal article" date="2014" name="Front. Microbiol.">
        <title>High frequency of phylogenetically diverse reductive dehalogenase-homologous genes in deep subseafloor sedimentary metagenomes.</title>
        <authorList>
            <person name="Kawai M."/>
            <person name="Futagami T."/>
            <person name="Toyoda A."/>
            <person name="Takaki Y."/>
            <person name="Nishi S."/>
            <person name="Hori S."/>
            <person name="Arai W."/>
            <person name="Tsubouchi T."/>
            <person name="Morono Y."/>
            <person name="Uchiyama I."/>
            <person name="Ito T."/>
            <person name="Fujiyama A."/>
            <person name="Inagaki F."/>
            <person name="Takami H."/>
        </authorList>
    </citation>
    <scope>NUCLEOTIDE SEQUENCE</scope>
    <source>
        <strain evidence="1">Expedition CK06-06</strain>
    </source>
</reference>
<accession>X1AL90</accession>
<evidence type="ECO:0000313" key="1">
    <source>
        <dbReference type="EMBL" id="GAG73213.1"/>
    </source>
</evidence>
<sequence>MVVDDDENGIGIVEADMMKTYALKILKSIENNQAI</sequence>
<comment type="caution">
    <text evidence="1">The sequence shown here is derived from an EMBL/GenBank/DDBJ whole genome shotgun (WGS) entry which is preliminary data.</text>
</comment>